<evidence type="ECO:0008006" key="3">
    <source>
        <dbReference type="Google" id="ProtNLM"/>
    </source>
</evidence>
<dbReference type="Pfam" id="PF08922">
    <property type="entry name" value="DUF1905"/>
    <property type="match status" value="1"/>
</dbReference>
<evidence type="ECO:0000313" key="2">
    <source>
        <dbReference type="Proteomes" id="UP000542742"/>
    </source>
</evidence>
<protein>
    <recommendedName>
        <fullName evidence="3">DUF1905 domain-containing protein</fullName>
    </recommendedName>
</protein>
<sequence length="101" mass="11070">MELEFTGEIYYWRGPAPHHFVAVPEPECAALESAAALVTYGWGMIPATVHVGRTEFTTSLWPKDGGYIVPLKAAVRRSEGLELGDTVTIRLTVAAQGRVRK</sequence>
<dbReference type="InterPro" id="IPR015018">
    <property type="entry name" value="DUF1905"/>
</dbReference>
<accession>A0A7W7CNQ8</accession>
<dbReference type="SUPFAM" id="SSF141694">
    <property type="entry name" value="AF2212/PG0164-like"/>
    <property type="match status" value="1"/>
</dbReference>
<dbReference type="InterPro" id="IPR037079">
    <property type="entry name" value="AF2212/PG0164-like_sf"/>
</dbReference>
<dbReference type="Proteomes" id="UP000542742">
    <property type="component" value="Unassembled WGS sequence"/>
</dbReference>
<reference evidence="1 2" key="1">
    <citation type="submission" date="2020-08" db="EMBL/GenBank/DDBJ databases">
        <title>Sequencing the genomes of 1000 actinobacteria strains.</title>
        <authorList>
            <person name="Klenk H.-P."/>
        </authorList>
    </citation>
    <scope>NUCLEOTIDE SEQUENCE [LARGE SCALE GENOMIC DNA]</scope>
    <source>
        <strain evidence="1 2">DSM 45518</strain>
    </source>
</reference>
<dbReference type="RefSeq" id="WP_184950699.1">
    <property type="nucleotide sequence ID" value="NZ_BOMC01000004.1"/>
</dbReference>
<comment type="caution">
    <text evidence="1">The sequence shown here is derived from an EMBL/GenBank/DDBJ whole genome shotgun (WGS) entry which is preliminary data.</text>
</comment>
<dbReference type="AlphaFoldDB" id="A0A7W7CNQ8"/>
<proteinExistence type="predicted"/>
<organism evidence="1 2">
    <name type="scientific">Paractinoplanes abujensis</name>
    <dbReference type="NCBI Taxonomy" id="882441"/>
    <lineage>
        <taxon>Bacteria</taxon>
        <taxon>Bacillati</taxon>
        <taxon>Actinomycetota</taxon>
        <taxon>Actinomycetes</taxon>
        <taxon>Micromonosporales</taxon>
        <taxon>Micromonosporaceae</taxon>
        <taxon>Paractinoplanes</taxon>
    </lineage>
</organism>
<evidence type="ECO:0000313" key="1">
    <source>
        <dbReference type="EMBL" id="MBB4691934.1"/>
    </source>
</evidence>
<dbReference type="EMBL" id="JACHMF010000001">
    <property type="protein sequence ID" value="MBB4691934.1"/>
    <property type="molecule type" value="Genomic_DNA"/>
</dbReference>
<dbReference type="Gene3D" id="2.40.30.100">
    <property type="entry name" value="AF2212/PG0164-like"/>
    <property type="match status" value="1"/>
</dbReference>
<keyword evidence="2" id="KW-1185">Reference proteome</keyword>
<name>A0A7W7CNQ8_9ACTN</name>
<gene>
    <name evidence="1" type="ORF">BKA14_002082</name>
</gene>